<evidence type="ECO:0000259" key="7">
    <source>
        <dbReference type="PROSITE" id="PS50923"/>
    </source>
</evidence>
<dbReference type="Gene3D" id="2.10.70.10">
    <property type="entry name" value="Complement Module, domain 1"/>
    <property type="match status" value="15"/>
</dbReference>
<dbReference type="OMA" id="DHHDNNT"/>
<feature type="domain" description="Sushi" evidence="7">
    <location>
        <begin position="332"/>
        <end position="391"/>
    </location>
</feature>
<dbReference type="GeneID" id="108243580"/>
<dbReference type="PROSITE" id="PS50923">
    <property type="entry name" value="SUSHI"/>
    <property type="match status" value="11"/>
</dbReference>
<dbReference type="GeneTree" id="ENSGT00940000154967"/>
<feature type="domain" description="Sushi" evidence="7">
    <location>
        <begin position="208"/>
        <end position="268"/>
    </location>
</feature>
<name>A0A3Q3AI03_KRYMA</name>
<feature type="domain" description="Sushi" evidence="7">
    <location>
        <begin position="392"/>
        <end position="447"/>
    </location>
</feature>
<evidence type="ECO:0000256" key="3">
    <source>
        <dbReference type="ARBA" id="ARBA00022729"/>
    </source>
</evidence>
<feature type="chain" id="PRO_5018704089" evidence="6">
    <location>
        <begin position="23"/>
        <end position="989"/>
    </location>
</feature>
<feature type="domain" description="Sushi" evidence="7">
    <location>
        <begin position="814"/>
        <end position="866"/>
    </location>
</feature>
<proteinExistence type="predicted"/>
<sequence length="989" mass="110250">MHTISKIWVLLLWTQTLSFVKCRDCTLQQFLSGPIYDSNFDTTGMDATYEGGKQVRVPCNTGYTGFFKLICTEGNWIHKGSKCQPKSCGHPGDAQFADFELEIGDDFVFGSQVLFKCQTGYHMVSRTVRRRCLADGWDGVIPVCEAIRCLAFHVDPNVQVLGDPEGATFGNVVRFTCKSSSQILIGSPEVYCNENGVWIGEIPKCQEVKCAVPVIEHGSVAGARQQYNENEVLPFKCDPLYKPTDDRPSRCTKARVNAEWIPTPACKSITCELTQLPGITYRPENKNLFTPGEILQVTCGENDYILDEKTTTADVTCKADGKWNIRPQCQEVRCPTNLQDAHLTRYVSTWQSNKLGNTVQYDCISNYRRTGGVHHATCTRDGWTPKPLCQAINCQKPDLENAEITRNEKQTYTHGETVTYRCLKGVKDSFTATCDGGTWTEIRHCSGAKPCTKPDIPNGFAVGPLSNTVYYSCNEDYKLSSKGWWGEAKCNYGVWSGLHPCIENSMCGEAPEIPNGKVTRKQHRSGERFTVVCDEGYRAETDQAPCHNGAWDLEALKTICSPTAELCSPPPKVEKTIVTTPYQNKYVSGTSVTYQCRKKYMINGEDSITCKDGEWEKKNITCISYCEKLQDVKLTVTSSVDKERFENEDVVEYKCNAPDTNEEGNATCVNSTWTKTVECPAFSCKIELTSGLKISGFPPKDNLVNAGKKQRFFCIDGYDIEGSEEIECLEAGEWNAPPPTCSKKCELPEVPENLRFTPSGDYYFSKGETLTFECHEPGFFTEGKNNIECLGQGEWSAPPPICKKKCKVPTLTENVLIHPPVSDIAVSTGQTITFACRHDWLFINGNSNIECSETGEWSGLPPTCAGPPGCKTPPPLEDGDTVVIIKQEYEHNEKVQYVCQQSYVMEGGPYKICKNGAWTGDIRCLKPCTVNTAEMNTRNIEFAYSDKNKLYAPHNGHLTFSCKRGTRKVGSEPMRRKCTNGQMNLPTCQ</sequence>
<keyword evidence="4 5" id="KW-1015">Disulfide bond</keyword>
<dbReference type="Pfam" id="PF00084">
    <property type="entry name" value="Sushi"/>
    <property type="match status" value="10"/>
</dbReference>
<dbReference type="OrthoDB" id="10051774at2759"/>
<dbReference type="RefSeq" id="XP_017284625.1">
    <property type="nucleotide sequence ID" value="XM_017429136.3"/>
</dbReference>
<evidence type="ECO:0000256" key="4">
    <source>
        <dbReference type="ARBA" id="ARBA00023157"/>
    </source>
</evidence>
<protein>
    <submittedName>
        <fullName evidence="8">Complement factor H</fullName>
    </submittedName>
</protein>
<accession>A0A3Q3AI03</accession>
<feature type="domain" description="Sushi" evidence="7">
    <location>
        <begin position="505"/>
        <end position="562"/>
    </location>
</feature>
<evidence type="ECO:0000256" key="6">
    <source>
        <dbReference type="SAM" id="SignalP"/>
    </source>
</evidence>
<dbReference type="SUPFAM" id="SSF57535">
    <property type="entry name" value="Complement control module/SCR domain"/>
    <property type="match status" value="12"/>
</dbReference>
<evidence type="ECO:0000313" key="8">
    <source>
        <dbReference type="Ensembl" id="ENSKMAP00000016308.1"/>
    </source>
</evidence>
<dbReference type="InterPro" id="IPR035976">
    <property type="entry name" value="Sushi/SCR/CCP_sf"/>
</dbReference>
<feature type="domain" description="Sushi" evidence="7">
    <location>
        <begin position="868"/>
        <end position="926"/>
    </location>
</feature>
<feature type="signal peptide" evidence="6">
    <location>
        <begin position="1"/>
        <end position="22"/>
    </location>
</feature>
<dbReference type="KEGG" id="kmr:108243580"/>
<organism evidence="8 9">
    <name type="scientific">Kryptolebias marmoratus</name>
    <name type="common">Mangrove killifish</name>
    <name type="synonym">Rivulus marmoratus</name>
    <dbReference type="NCBI Taxonomy" id="37003"/>
    <lineage>
        <taxon>Eukaryota</taxon>
        <taxon>Metazoa</taxon>
        <taxon>Chordata</taxon>
        <taxon>Craniata</taxon>
        <taxon>Vertebrata</taxon>
        <taxon>Euteleostomi</taxon>
        <taxon>Actinopterygii</taxon>
        <taxon>Neopterygii</taxon>
        <taxon>Teleostei</taxon>
        <taxon>Neoteleostei</taxon>
        <taxon>Acanthomorphata</taxon>
        <taxon>Ovalentaria</taxon>
        <taxon>Atherinomorphae</taxon>
        <taxon>Cyprinodontiformes</taxon>
        <taxon>Rivulidae</taxon>
        <taxon>Kryptolebias</taxon>
    </lineage>
</organism>
<feature type="domain" description="Sushi" evidence="7">
    <location>
        <begin position="743"/>
        <end position="804"/>
    </location>
</feature>
<feature type="domain" description="Sushi" evidence="7">
    <location>
        <begin position="86"/>
        <end position="146"/>
    </location>
</feature>
<dbReference type="PANTHER" id="PTHR45785:SF2">
    <property type="entry name" value="COMPLEMENT FACTOR H-RELATED"/>
    <property type="match status" value="1"/>
</dbReference>
<dbReference type="AlphaFoldDB" id="A0A3Q3AI03"/>
<dbReference type="InterPro" id="IPR000436">
    <property type="entry name" value="Sushi_SCR_CCP_dom"/>
</dbReference>
<evidence type="ECO:0000256" key="1">
    <source>
        <dbReference type="ARBA" id="ARBA00004328"/>
    </source>
</evidence>
<dbReference type="CDD" id="cd00033">
    <property type="entry name" value="CCP"/>
    <property type="match status" value="7"/>
</dbReference>
<dbReference type="SMART" id="SM00032">
    <property type="entry name" value="CCP"/>
    <property type="match status" value="16"/>
</dbReference>
<evidence type="ECO:0000256" key="2">
    <source>
        <dbReference type="ARBA" id="ARBA00022659"/>
    </source>
</evidence>
<feature type="disulfide bond" evidence="5">
    <location>
        <begin position="117"/>
        <end position="144"/>
    </location>
</feature>
<feature type="domain" description="Sushi" evidence="7">
    <location>
        <begin position="269"/>
        <end position="331"/>
    </location>
</feature>
<comment type="caution">
    <text evidence="5">Lacks conserved residue(s) required for the propagation of feature annotation.</text>
</comment>
<keyword evidence="3 6" id="KW-0732">Signal</keyword>
<evidence type="ECO:0000313" key="9">
    <source>
        <dbReference type="Proteomes" id="UP000264800"/>
    </source>
</evidence>
<feature type="disulfide bond" evidence="5">
    <location>
        <begin position="870"/>
        <end position="913"/>
    </location>
</feature>
<dbReference type="Proteomes" id="UP000264800">
    <property type="component" value="Unplaced"/>
</dbReference>
<feature type="disulfide bond" evidence="5">
    <location>
        <begin position="533"/>
        <end position="560"/>
    </location>
</feature>
<keyword evidence="2 5" id="KW-0768">Sushi</keyword>
<reference evidence="8" key="1">
    <citation type="submission" date="2025-08" db="UniProtKB">
        <authorList>
            <consortium name="Ensembl"/>
        </authorList>
    </citation>
    <scope>IDENTIFICATION</scope>
</reference>
<evidence type="ECO:0000256" key="5">
    <source>
        <dbReference type="PROSITE-ProRule" id="PRU00302"/>
    </source>
</evidence>
<feature type="disulfide bond" evidence="5">
    <location>
        <begin position="567"/>
        <end position="610"/>
    </location>
</feature>
<dbReference type="STRING" id="37003.ENSKMAP00000016308"/>
<feature type="domain" description="Sushi" evidence="7">
    <location>
        <begin position="147"/>
        <end position="207"/>
    </location>
</feature>
<dbReference type="PANTHER" id="PTHR45785">
    <property type="entry name" value="COMPLEMENT FACTOR H-RELATED"/>
    <property type="match status" value="1"/>
</dbReference>
<feature type="domain" description="Sushi" evidence="7">
    <location>
        <begin position="565"/>
        <end position="624"/>
    </location>
</feature>
<feature type="disulfide bond" evidence="5">
    <location>
        <begin position="149"/>
        <end position="192"/>
    </location>
</feature>
<dbReference type="Ensembl" id="ENSKMAT00000016538.1">
    <property type="protein sequence ID" value="ENSKMAP00000016308.1"/>
    <property type="gene ID" value="ENSKMAG00000012169.1"/>
</dbReference>
<comment type="subcellular location">
    <subcellularLocation>
        <location evidence="1">Virion</location>
    </subcellularLocation>
</comment>
<dbReference type="InterPro" id="IPR051503">
    <property type="entry name" value="ComplSys_Reg/VirEntry_Med"/>
</dbReference>
<reference evidence="8" key="2">
    <citation type="submission" date="2025-09" db="UniProtKB">
        <authorList>
            <consortium name="Ensembl"/>
        </authorList>
    </citation>
    <scope>IDENTIFICATION</scope>
</reference>
<keyword evidence="9" id="KW-1185">Reference proteome</keyword>